<evidence type="ECO:0000313" key="2">
    <source>
        <dbReference type="EMBL" id="PNY01782.1"/>
    </source>
</evidence>
<evidence type="ECO:0000313" key="3">
    <source>
        <dbReference type="Proteomes" id="UP000236291"/>
    </source>
</evidence>
<protein>
    <submittedName>
        <fullName evidence="2">Uncharacterized protein</fullName>
    </submittedName>
</protein>
<feature type="region of interest" description="Disordered" evidence="1">
    <location>
        <begin position="22"/>
        <end position="56"/>
    </location>
</feature>
<dbReference type="Proteomes" id="UP000236291">
    <property type="component" value="Unassembled WGS sequence"/>
</dbReference>
<name>A0A2K3NFH6_TRIPR</name>
<accession>A0A2K3NFH6</accession>
<feature type="compositionally biased region" description="Basic and acidic residues" evidence="1">
    <location>
        <begin position="25"/>
        <end position="34"/>
    </location>
</feature>
<organism evidence="2 3">
    <name type="scientific">Trifolium pratense</name>
    <name type="common">Red clover</name>
    <dbReference type="NCBI Taxonomy" id="57577"/>
    <lineage>
        <taxon>Eukaryota</taxon>
        <taxon>Viridiplantae</taxon>
        <taxon>Streptophyta</taxon>
        <taxon>Embryophyta</taxon>
        <taxon>Tracheophyta</taxon>
        <taxon>Spermatophyta</taxon>
        <taxon>Magnoliopsida</taxon>
        <taxon>eudicotyledons</taxon>
        <taxon>Gunneridae</taxon>
        <taxon>Pentapetalae</taxon>
        <taxon>rosids</taxon>
        <taxon>fabids</taxon>
        <taxon>Fabales</taxon>
        <taxon>Fabaceae</taxon>
        <taxon>Papilionoideae</taxon>
        <taxon>50 kb inversion clade</taxon>
        <taxon>NPAAA clade</taxon>
        <taxon>Hologalegina</taxon>
        <taxon>IRL clade</taxon>
        <taxon>Trifolieae</taxon>
        <taxon>Trifolium</taxon>
    </lineage>
</organism>
<gene>
    <name evidence="2" type="ORF">L195_g025083</name>
</gene>
<reference evidence="2 3" key="2">
    <citation type="journal article" date="2017" name="Front. Plant Sci.">
        <title>Gene Classification and Mining of Molecular Markers Useful in Red Clover (Trifolium pratense) Breeding.</title>
        <authorList>
            <person name="Istvanek J."/>
            <person name="Dluhosova J."/>
            <person name="Dluhos P."/>
            <person name="Patkova L."/>
            <person name="Nedelnik J."/>
            <person name="Repkova J."/>
        </authorList>
    </citation>
    <scope>NUCLEOTIDE SEQUENCE [LARGE SCALE GENOMIC DNA]</scope>
    <source>
        <strain evidence="3">cv. Tatra</strain>
        <tissue evidence="2">Young leaves</tissue>
    </source>
</reference>
<evidence type="ECO:0000256" key="1">
    <source>
        <dbReference type="SAM" id="MobiDB-lite"/>
    </source>
</evidence>
<proteinExistence type="predicted"/>
<reference evidence="2 3" key="1">
    <citation type="journal article" date="2014" name="Am. J. Bot.">
        <title>Genome assembly and annotation for red clover (Trifolium pratense; Fabaceae).</title>
        <authorList>
            <person name="Istvanek J."/>
            <person name="Jaros M."/>
            <person name="Krenek A."/>
            <person name="Repkova J."/>
        </authorList>
    </citation>
    <scope>NUCLEOTIDE SEQUENCE [LARGE SCALE GENOMIC DNA]</scope>
    <source>
        <strain evidence="3">cv. Tatra</strain>
        <tissue evidence="2">Young leaves</tissue>
    </source>
</reference>
<dbReference type="EMBL" id="ASHM01020535">
    <property type="protein sequence ID" value="PNY01782.1"/>
    <property type="molecule type" value="Genomic_DNA"/>
</dbReference>
<feature type="compositionally biased region" description="Polar residues" evidence="1">
    <location>
        <begin position="47"/>
        <end position="56"/>
    </location>
</feature>
<dbReference type="AlphaFoldDB" id="A0A2K3NFH6"/>
<comment type="caution">
    <text evidence="2">The sequence shown here is derived from an EMBL/GenBank/DDBJ whole genome shotgun (WGS) entry which is preliminary data.</text>
</comment>
<sequence>MNPPRPMHHLYYYVLNEFGAGGGKGEGDSSHGDGEGDGGEDEGITVMTATFNPILQ</sequence>